<evidence type="ECO:0000313" key="1">
    <source>
        <dbReference type="EMBL" id="AEQ96749.1"/>
    </source>
</evidence>
<dbReference type="KEGG" id="xor:XOC_2639"/>
<sequence>MLIEIDFDTAKDERNTAERGISFKLAAQFDFSTAWIVEDTRQSYPERRFQALGLLGDRLHMLVFTPIPGGIRVISFRKANKREVRSYAQTTRP</sequence>
<dbReference type="RefSeq" id="WP_014503530.1">
    <property type="nucleotide sequence ID" value="NC_017267.2"/>
</dbReference>
<name>G7THG5_XANOB</name>
<gene>
    <name evidence="1" type="ORF">XOC_2639</name>
</gene>
<dbReference type="Gene3D" id="3.10.450.530">
    <property type="entry name" value="Ribonuclease toxin, BrnT, of type II toxin-antitoxin system"/>
    <property type="match status" value="1"/>
</dbReference>
<dbReference type="Proteomes" id="UP000008851">
    <property type="component" value="Chromosome"/>
</dbReference>
<protein>
    <submittedName>
        <fullName evidence="1">PANL56</fullName>
    </submittedName>
</protein>
<dbReference type="Pfam" id="PF04365">
    <property type="entry name" value="BrnT_toxin"/>
    <property type="match status" value="1"/>
</dbReference>
<dbReference type="InterPro" id="IPR038573">
    <property type="entry name" value="BrnT_sf"/>
</dbReference>
<dbReference type="GeneID" id="77337305"/>
<dbReference type="EMBL" id="CP003057">
    <property type="protein sequence ID" value="AEQ96749.1"/>
    <property type="molecule type" value="Genomic_DNA"/>
</dbReference>
<accession>G7THG5</accession>
<dbReference type="HOGENOM" id="CLU_149290_2_2_6"/>
<dbReference type="AlphaFoldDB" id="G7THG5"/>
<proteinExistence type="predicted"/>
<organism evidence="1 2">
    <name type="scientific">Xanthomonas oryzae pv. oryzicola (strain BLS256)</name>
    <dbReference type="NCBI Taxonomy" id="383407"/>
    <lineage>
        <taxon>Bacteria</taxon>
        <taxon>Pseudomonadati</taxon>
        <taxon>Pseudomonadota</taxon>
        <taxon>Gammaproteobacteria</taxon>
        <taxon>Lysobacterales</taxon>
        <taxon>Lysobacteraceae</taxon>
        <taxon>Xanthomonas</taxon>
    </lineage>
</organism>
<reference evidence="1 2" key="1">
    <citation type="journal article" date="2011" name="J. Bacteriol.">
        <title>Two new complete genome sequences offer insight into host and tissue specificity of plant pathogenic Xanthomonas spp.</title>
        <authorList>
            <person name="Bogdanove A.J."/>
            <person name="Koebnik R."/>
            <person name="Lu H."/>
            <person name="Furutani A."/>
            <person name="Angiuoli S.V."/>
            <person name="Patil P.B."/>
            <person name="Van Sluys M.A."/>
            <person name="Ryan R.P."/>
            <person name="Meyer D.F."/>
            <person name="Han S.W."/>
            <person name="Aparna G."/>
            <person name="Rajaram M."/>
            <person name="Delcher A.L."/>
            <person name="Phillippy A.M."/>
            <person name="Puiu D."/>
            <person name="Schatz M.C."/>
            <person name="Shumway M."/>
            <person name="Sommer D.D."/>
            <person name="Trapnell C."/>
            <person name="Benahmed F."/>
            <person name="Dimitrov G."/>
            <person name="Madupu R."/>
            <person name="Radune D."/>
            <person name="Sullivan S."/>
            <person name="Jha G."/>
            <person name="Ishihara H."/>
            <person name="Lee S.W."/>
            <person name="Pandey A."/>
            <person name="Sharma V."/>
            <person name="Sriariyanun M."/>
            <person name="Szurek B."/>
            <person name="Vera-Cruz C.M."/>
            <person name="Dorman K.S."/>
            <person name="Ronald P.C."/>
            <person name="Verdier V."/>
            <person name="Dow J.M."/>
            <person name="Sonti R.V."/>
            <person name="Tsuge S."/>
            <person name="Brendel V.P."/>
            <person name="Rabinowicz P.D."/>
            <person name="Leach J.E."/>
            <person name="White F.F."/>
            <person name="Salzberg S.L."/>
        </authorList>
    </citation>
    <scope>NUCLEOTIDE SEQUENCE [LARGE SCALE GENOMIC DNA]</scope>
    <source>
        <strain evidence="1 2">BLS256</strain>
    </source>
</reference>
<dbReference type="InterPro" id="IPR007460">
    <property type="entry name" value="BrnT_toxin"/>
</dbReference>
<evidence type="ECO:0000313" key="2">
    <source>
        <dbReference type="Proteomes" id="UP000008851"/>
    </source>
</evidence>
<dbReference type="eggNOG" id="COG2929">
    <property type="taxonomic scope" value="Bacteria"/>
</dbReference>